<keyword evidence="3" id="KW-1185">Reference proteome</keyword>
<dbReference type="EMBL" id="BMIJ01000002">
    <property type="protein sequence ID" value="GGB86519.1"/>
    <property type="molecule type" value="Genomic_DNA"/>
</dbReference>
<name>A0ABQ1K6C2_9GAMM</name>
<protein>
    <submittedName>
        <fullName evidence="2">Uncharacterized protein</fullName>
    </submittedName>
</protein>
<evidence type="ECO:0000256" key="1">
    <source>
        <dbReference type="SAM" id="MobiDB-lite"/>
    </source>
</evidence>
<organism evidence="2 3">
    <name type="scientific">Marinobacterium zhoushanense</name>
    <dbReference type="NCBI Taxonomy" id="1679163"/>
    <lineage>
        <taxon>Bacteria</taxon>
        <taxon>Pseudomonadati</taxon>
        <taxon>Pseudomonadota</taxon>
        <taxon>Gammaproteobacteria</taxon>
        <taxon>Oceanospirillales</taxon>
        <taxon>Oceanospirillaceae</taxon>
        <taxon>Marinobacterium</taxon>
    </lineage>
</organism>
<gene>
    <name evidence="2" type="ORF">GCM10011352_10520</name>
</gene>
<proteinExistence type="predicted"/>
<feature type="region of interest" description="Disordered" evidence="1">
    <location>
        <begin position="44"/>
        <end position="67"/>
    </location>
</feature>
<comment type="caution">
    <text evidence="2">The sequence shown here is derived from an EMBL/GenBank/DDBJ whole genome shotgun (WGS) entry which is preliminary data.</text>
</comment>
<evidence type="ECO:0000313" key="3">
    <source>
        <dbReference type="Proteomes" id="UP000629025"/>
    </source>
</evidence>
<dbReference type="Proteomes" id="UP000629025">
    <property type="component" value="Unassembled WGS sequence"/>
</dbReference>
<dbReference type="RefSeq" id="WP_188746074.1">
    <property type="nucleotide sequence ID" value="NZ_BMIJ01000002.1"/>
</dbReference>
<accession>A0ABQ1K6C2</accession>
<evidence type="ECO:0000313" key="2">
    <source>
        <dbReference type="EMBL" id="GGB86519.1"/>
    </source>
</evidence>
<sequence>MSIGTEMQNTPFPEMVRTLGIGIAEAQYELDLVSLKIARMMAGYAPDPEPEEGQPAPPPASPPERNMLVKLGDGNEYSLLELGFVPTFYQFVDTLIELKLSISMSRETNFSRSSTQVNASVSGKVGFFSASAKMSVSSVSASYSSKYQYSAEGSSLLRTKLVPVPAPAVLEERIRSMIAATMTEAPDNP</sequence>
<reference evidence="3" key="1">
    <citation type="journal article" date="2019" name="Int. J. Syst. Evol. Microbiol.">
        <title>The Global Catalogue of Microorganisms (GCM) 10K type strain sequencing project: providing services to taxonomists for standard genome sequencing and annotation.</title>
        <authorList>
            <consortium name="The Broad Institute Genomics Platform"/>
            <consortium name="The Broad Institute Genome Sequencing Center for Infectious Disease"/>
            <person name="Wu L."/>
            <person name="Ma J."/>
        </authorList>
    </citation>
    <scope>NUCLEOTIDE SEQUENCE [LARGE SCALE GENOMIC DNA]</scope>
    <source>
        <strain evidence="3">CGMCC 1.15341</strain>
    </source>
</reference>